<comment type="caution">
    <text evidence="5">Lacks conserved residue(s) required for the propagation of feature annotation.</text>
</comment>
<name>A0A834HYP9_RHYFE</name>
<sequence length="395" mass="43607">MKAFVIFPLVFSCYFIVILGDEDVRCTDTRCKDASCSDVPTKCKSNATNAGTYMLSPDICNCCDYCLANLEENEECSVGDPSNSKHTTICGPGLTCQTEEGETDGTCQRLSSPCMDSQLDFDIRKKDGTLGQMETREICDEDGLYGPYKCIPGQICYCTLSNGTRIFGEAPYSSIADYMSCDCSRKYYEAVDVLGQELGPHQHFRCTANGDYDTLQCINKKCLCVDTADGAPTYPTKSLVNMTEISKTTLPCYTLSKKGQYYKPCELEYMELLEELEELEAEGYTKVVGFDFPNCDLDGTYAPVQQNSSHKYCVSPEGKVLGDYVVAINDAADMNCKCARANLISASIEKAQCLENGNYRTVQCRRGVCRCVDSNGNQECKSDKCESDENSNPSC</sequence>
<dbReference type="GO" id="GO:0005615">
    <property type="term" value="C:extracellular space"/>
    <property type="evidence" value="ECO:0007669"/>
    <property type="project" value="TreeGrafter"/>
</dbReference>
<dbReference type="PANTHER" id="PTHR12352:SF24">
    <property type="entry name" value="THYROGLOBULIN TYPE-1 DOMAIN-CONTAINING PROTEIN"/>
    <property type="match status" value="1"/>
</dbReference>
<dbReference type="PANTHER" id="PTHR12352">
    <property type="entry name" value="SECRETED MODULAR CALCIUM-BINDING PROTEIN"/>
    <property type="match status" value="1"/>
</dbReference>
<accession>A0A834HYP9</accession>
<dbReference type="AlphaFoldDB" id="A0A834HYP9"/>
<evidence type="ECO:0000256" key="2">
    <source>
        <dbReference type="ARBA" id="ARBA00022525"/>
    </source>
</evidence>
<keyword evidence="3" id="KW-0677">Repeat</keyword>
<keyword evidence="4" id="KW-1015">Disulfide bond</keyword>
<dbReference type="PROSITE" id="PS51162">
    <property type="entry name" value="THYROGLOBULIN_1_2"/>
    <property type="match status" value="2"/>
</dbReference>
<keyword evidence="6" id="KW-0732">Signal</keyword>
<evidence type="ECO:0000256" key="4">
    <source>
        <dbReference type="ARBA" id="ARBA00023157"/>
    </source>
</evidence>
<proteinExistence type="predicted"/>
<evidence type="ECO:0000256" key="5">
    <source>
        <dbReference type="PROSITE-ProRule" id="PRU00500"/>
    </source>
</evidence>
<feature type="signal peptide" evidence="6">
    <location>
        <begin position="1"/>
        <end position="20"/>
    </location>
</feature>
<dbReference type="SUPFAM" id="SSF57610">
    <property type="entry name" value="Thyroglobulin type-1 domain"/>
    <property type="match status" value="4"/>
</dbReference>
<gene>
    <name evidence="8" type="ORF">GWI33_016470</name>
</gene>
<comment type="subcellular location">
    <subcellularLocation>
        <location evidence="1">Secreted</location>
    </subcellularLocation>
</comment>
<keyword evidence="2" id="KW-0964">Secreted</keyword>
<evidence type="ECO:0000256" key="1">
    <source>
        <dbReference type="ARBA" id="ARBA00004613"/>
    </source>
</evidence>
<dbReference type="Gene3D" id="4.10.800.10">
    <property type="entry name" value="Thyroglobulin type-1"/>
    <property type="match status" value="3"/>
</dbReference>
<dbReference type="InterPro" id="IPR051950">
    <property type="entry name" value="Dev_reg/Prot_inhib"/>
</dbReference>
<evidence type="ECO:0000256" key="3">
    <source>
        <dbReference type="ARBA" id="ARBA00022737"/>
    </source>
</evidence>
<dbReference type="SMART" id="SM00211">
    <property type="entry name" value="TY"/>
    <property type="match status" value="3"/>
</dbReference>
<evidence type="ECO:0000313" key="8">
    <source>
        <dbReference type="EMBL" id="KAF7270579.1"/>
    </source>
</evidence>
<dbReference type="OrthoDB" id="1725934at2759"/>
<dbReference type="Pfam" id="PF00086">
    <property type="entry name" value="Thyroglobulin_1"/>
    <property type="match status" value="3"/>
</dbReference>
<dbReference type="InterPro" id="IPR036857">
    <property type="entry name" value="Thyroglobulin_1_sf"/>
</dbReference>
<evidence type="ECO:0000259" key="7">
    <source>
        <dbReference type="PROSITE" id="PS51162"/>
    </source>
</evidence>
<dbReference type="EMBL" id="JAACXV010014079">
    <property type="protein sequence ID" value="KAF7270579.1"/>
    <property type="molecule type" value="Genomic_DNA"/>
</dbReference>
<dbReference type="GO" id="GO:0007160">
    <property type="term" value="P:cell-matrix adhesion"/>
    <property type="evidence" value="ECO:0007669"/>
    <property type="project" value="TreeGrafter"/>
</dbReference>
<keyword evidence="9" id="KW-1185">Reference proteome</keyword>
<feature type="chain" id="PRO_5033028664" description="Thyroglobulin type-1 domain-containing protein" evidence="6">
    <location>
        <begin position="21"/>
        <end position="395"/>
    </location>
</feature>
<evidence type="ECO:0000313" key="9">
    <source>
        <dbReference type="Proteomes" id="UP000625711"/>
    </source>
</evidence>
<organism evidence="8 9">
    <name type="scientific">Rhynchophorus ferrugineus</name>
    <name type="common">Red palm weevil</name>
    <name type="synonym">Curculio ferrugineus</name>
    <dbReference type="NCBI Taxonomy" id="354439"/>
    <lineage>
        <taxon>Eukaryota</taxon>
        <taxon>Metazoa</taxon>
        <taxon>Ecdysozoa</taxon>
        <taxon>Arthropoda</taxon>
        <taxon>Hexapoda</taxon>
        <taxon>Insecta</taxon>
        <taxon>Pterygota</taxon>
        <taxon>Neoptera</taxon>
        <taxon>Endopterygota</taxon>
        <taxon>Coleoptera</taxon>
        <taxon>Polyphaga</taxon>
        <taxon>Cucujiformia</taxon>
        <taxon>Curculionidae</taxon>
        <taxon>Dryophthorinae</taxon>
        <taxon>Rhynchophorus</taxon>
    </lineage>
</organism>
<feature type="domain" description="Thyroglobulin type-1" evidence="7">
    <location>
        <begin position="180"/>
        <end position="252"/>
    </location>
</feature>
<comment type="caution">
    <text evidence="8">The sequence shown here is derived from an EMBL/GenBank/DDBJ whole genome shotgun (WGS) entry which is preliminary data.</text>
</comment>
<reference evidence="8" key="1">
    <citation type="submission" date="2020-08" db="EMBL/GenBank/DDBJ databases">
        <title>Genome sequencing and assembly of the red palm weevil Rhynchophorus ferrugineus.</title>
        <authorList>
            <person name="Dias G.B."/>
            <person name="Bergman C.M."/>
            <person name="Manee M."/>
        </authorList>
    </citation>
    <scope>NUCLEOTIDE SEQUENCE</scope>
    <source>
        <strain evidence="8">AA-2017</strain>
        <tissue evidence="8">Whole larva</tissue>
    </source>
</reference>
<dbReference type="Proteomes" id="UP000625711">
    <property type="component" value="Unassembled WGS sequence"/>
</dbReference>
<dbReference type="InterPro" id="IPR000716">
    <property type="entry name" value="Thyroglobulin_1"/>
</dbReference>
<evidence type="ECO:0000256" key="6">
    <source>
        <dbReference type="SAM" id="SignalP"/>
    </source>
</evidence>
<feature type="domain" description="Thyroglobulin type-1" evidence="7">
    <location>
        <begin position="333"/>
        <end position="395"/>
    </location>
</feature>
<dbReference type="GO" id="GO:0005604">
    <property type="term" value="C:basement membrane"/>
    <property type="evidence" value="ECO:0007669"/>
    <property type="project" value="TreeGrafter"/>
</dbReference>
<protein>
    <recommendedName>
        <fullName evidence="7">Thyroglobulin type-1 domain-containing protein</fullName>
    </recommendedName>
</protein>